<accession>A0A1H4KJI1</accession>
<dbReference type="AlphaFoldDB" id="A0A1H4KJI1"/>
<reference evidence="2" key="1">
    <citation type="submission" date="2016-10" db="EMBL/GenBank/DDBJ databases">
        <authorList>
            <person name="Varghese N."/>
            <person name="Submissions S."/>
        </authorList>
    </citation>
    <scope>NUCLEOTIDE SEQUENCE [LARGE SCALE GENOMIC DNA]</scope>
    <source>
        <strain evidence="2">DSM 9751</strain>
    </source>
</reference>
<evidence type="ECO:0000313" key="1">
    <source>
        <dbReference type="EMBL" id="SEB58082.1"/>
    </source>
</evidence>
<keyword evidence="2" id="KW-1185">Reference proteome</keyword>
<proteinExistence type="predicted"/>
<name>A0A1H4KJI1_9PSED</name>
<protein>
    <submittedName>
        <fullName evidence="1">Uncharacterized protein</fullName>
    </submittedName>
</protein>
<evidence type="ECO:0000313" key="2">
    <source>
        <dbReference type="Proteomes" id="UP000198982"/>
    </source>
</evidence>
<dbReference type="RefSeq" id="WP_092311285.1">
    <property type="nucleotide sequence ID" value="NZ_FNTJ01000001.1"/>
</dbReference>
<organism evidence="1 2">
    <name type="scientific">Pseudomonas saponiphila</name>
    <dbReference type="NCBI Taxonomy" id="556534"/>
    <lineage>
        <taxon>Bacteria</taxon>
        <taxon>Pseudomonadati</taxon>
        <taxon>Pseudomonadota</taxon>
        <taxon>Gammaproteobacteria</taxon>
        <taxon>Pseudomonadales</taxon>
        <taxon>Pseudomonadaceae</taxon>
        <taxon>Pseudomonas</taxon>
    </lineage>
</organism>
<sequence>MALFHSATRKLVILSAIVLLGSAAGCSKTGDEQKSSASAQVVAGQGTVSKLGDLSAFQGISAEVATLVDKNDLSAAKSRIKDLELSWDSAEAGLKPRAAADWHVLDKAIDRALDALRAGSPRQADCKLAMDELLKTFNSLQGKQ</sequence>
<dbReference type="EMBL" id="FNTJ01000001">
    <property type="protein sequence ID" value="SEB58082.1"/>
    <property type="molecule type" value="Genomic_DNA"/>
</dbReference>
<gene>
    <name evidence="1" type="ORF">SAMN05216178_1336</name>
</gene>
<dbReference type="Proteomes" id="UP000198982">
    <property type="component" value="Unassembled WGS sequence"/>
</dbReference>